<keyword evidence="2" id="KW-1185">Reference proteome</keyword>
<organism evidence="1 2">
    <name type="scientific">Phytophthora nicotianae P1569</name>
    <dbReference type="NCBI Taxonomy" id="1317065"/>
    <lineage>
        <taxon>Eukaryota</taxon>
        <taxon>Sar</taxon>
        <taxon>Stramenopiles</taxon>
        <taxon>Oomycota</taxon>
        <taxon>Peronosporomycetes</taxon>
        <taxon>Peronosporales</taxon>
        <taxon>Peronosporaceae</taxon>
        <taxon>Phytophthora</taxon>
    </lineage>
</organism>
<proteinExistence type="predicted"/>
<protein>
    <submittedName>
        <fullName evidence="1">Uncharacterized protein</fullName>
    </submittedName>
</protein>
<reference evidence="1 2" key="1">
    <citation type="submission" date="2013-11" db="EMBL/GenBank/DDBJ databases">
        <title>The Genome Sequence of Phytophthora parasitica P1569.</title>
        <authorList>
            <consortium name="The Broad Institute Genomics Platform"/>
            <person name="Russ C."/>
            <person name="Tyler B."/>
            <person name="Panabieres F."/>
            <person name="Shan W."/>
            <person name="Tripathy S."/>
            <person name="Grunwald N."/>
            <person name="Machado M."/>
            <person name="Johnson C.S."/>
            <person name="Arredondo F."/>
            <person name="Hong C."/>
            <person name="Coffey M."/>
            <person name="Young S.K."/>
            <person name="Zeng Q."/>
            <person name="Gargeya S."/>
            <person name="Fitzgerald M."/>
            <person name="Abouelleil A."/>
            <person name="Alvarado L."/>
            <person name="Chapman S.B."/>
            <person name="Gainer-Dewar J."/>
            <person name="Goldberg J."/>
            <person name="Griggs A."/>
            <person name="Gujja S."/>
            <person name="Hansen M."/>
            <person name="Howarth C."/>
            <person name="Imamovic A."/>
            <person name="Ireland A."/>
            <person name="Larimer J."/>
            <person name="McCowan C."/>
            <person name="Murphy C."/>
            <person name="Pearson M."/>
            <person name="Poon T.W."/>
            <person name="Priest M."/>
            <person name="Roberts A."/>
            <person name="Saif S."/>
            <person name="Shea T."/>
            <person name="Sykes S."/>
            <person name="Wortman J."/>
            <person name="Nusbaum C."/>
            <person name="Birren B."/>
        </authorList>
    </citation>
    <scope>NUCLEOTIDE SEQUENCE [LARGE SCALE GENOMIC DNA]</scope>
    <source>
        <strain evidence="1 2">P1569</strain>
    </source>
</reference>
<dbReference type="AlphaFoldDB" id="V9E8Y1"/>
<gene>
    <name evidence="1" type="ORF">F443_18133</name>
</gene>
<name>V9E8Y1_PHYNI</name>
<dbReference type="Proteomes" id="UP000018721">
    <property type="component" value="Unassembled WGS sequence"/>
</dbReference>
<dbReference type="EMBL" id="ANIZ01003118">
    <property type="protein sequence ID" value="ETI35535.1"/>
    <property type="molecule type" value="Genomic_DNA"/>
</dbReference>
<sequence length="47" mass="5558">GISDTFADLHTNIQEHYWNRGFLTLVEVTGQKLWFKKSESVDELKLY</sequence>
<comment type="caution">
    <text evidence="1">The sequence shown here is derived from an EMBL/GenBank/DDBJ whole genome shotgun (WGS) entry which is preliminary data.</text>
</comment>
<feature type="non-terminal residue" evidence="1">
    <location>
        <position position="1"/>
    </location>
</feature>
<evidence type="ECO:0000313" key="2">
    <source>
        <dbReference type="Proteomes" id="UP000018721"/>
    </source>
</evidence>
<evidence type="ECO:0000313" key="1">
    <source>
        <dbReference type="EMBL" id="ETI35535.1"/>
    </source>
</evidence>
<accession>V9E8Y1</accession>